<dbReference type="SUPFAM" id="SSF53187">
    <property type="entry name" value="Zn-dependent exopeptidases"/>
    <property type="match status" value="1"/>
</dbReference>
<proteinExistence type="predicted"/>
<comment type="caution">
    <text evidence="1">The sequence shown here is derived from an EMBL/GenBank/DDBJ whole genome shotgun (WGS) entry which is preliminary data.</text>
</comment>
<evidence type="ECO:0000313" key="2">
    <source>
        <dbReference type="Proteomes" id="UP001629953"/>
    </source>
</evidence>
<dbReference type="Proteomes" id="UP001629953">
    <property type="component" value="Unassembled WGS sequence"/>
</dbReference>
<name>A0ABW9G482_9GAMM</name>
<keyword evidence="2" id="KW-1185">Reference proteome</keyword>
<reference evidence="1 2" key="1">
    <citation type="journal article" date="2013" name="Int. J. Syst. Evol. Microbiol.">
        <title>Celerinatantimonas yamalensis sp. nov., a cold-adapted diazotrophic bacterium from a cold permafrost brine.</title>
        <authorList>
            <person name="Shcherbakova V."/>
            <person name="Chuvilskaya N."/>
            <person name="Rivkina E."/>
            <person name="Demidov N."/>
            <person name="Uchaeva V."/>
            <person name="Suetin S."/>
            <person name="Suzina N."/>
            <person name="Gilichinsky D."/>
        </authorList>
    </citation>
    <scope>NUCLEOTIDE SEQUENCE [LARGE SCALE GENOMIC DNA]</scope>
    <source>
        <strain evidence="1 2">C7</strain>
    </source>
</reference>
<gene>
    <name evidence="1" type="ORF">ABUE30_03785</name>
</gene>
<sequence length="123" mass="14012">MHQPKPIFKHQLHDELPGMVVAWSLKQQLIKSSQLVPSITVIPAVNPIALNQFQQEMHLVRFEQTSGQNFNRHYPVFSPTLARQLKDQFSGDASSKQMLIRQTLATRLKALKPVTELDSLRAT</sequence>
<accession>A0ABW9G482</accession>
<dbReference type="RefSeq" id="WP_408622332.1">
    <property type="nucleotide sequence ID" value="NZ_JBEQCT010000001.1"/>
</dbReference>
<dbReference type="Gene3D" id="3.40.630.10">
    <property type="entry name" value="Zn peptidases"/>
    <property type="match status" value="1"/>
</dbReference>
<dbReference type="EMBL" id="JBEQCT010000001">
    <property type="protein sequence ID" value="MFM2484194.1"/>
    <property type="molecule type" value="Genomic_DNA"/>
</dbReference>
<organism evidence="1 2">
    <name type="scientific">Celerinatantimonas yamalensis</name>
    <dbReference type="NCBI Taxonomy" id="559956"/>
    <lineage>
        <taxon>Bacteria</taxon>
        <taxon>Pseudomonadati</taxon>
        <taxon>Pseudomonadota</taxon>
        <taxon>Gammaproteobacteria</taxon>
        <taxon>Celerinatantimonadaceae</taxon>
        <taxon>Celerinatantimonas</taxon>
    </lineage>
</organism>
<protein>
    <submittedName>
        <fullName evidence="1">Uncharacterized protein</fullName>
    </submittedName>
</protein>
<evidence type="ECO:0000313" key="1">
    <source>
        <dbReference type="EMBL" id="MFM2484194.1"/>
    </source>
</evidence>